<dbReference type="AlphaFoldDB" id="A0A1G8HSG8"/>
<gene>
    <name evidence="6" type="ORF">SAMN05660652_02835</name>
</gene>
<dbReference type="PANTHER" id="PTHR30419">
    <property type="entry name" value="HTH-TYPE TRANSCRIPTIONAL REGULATOR YBHD"/>
    <property type="match status" value="1"/>
</dbReference>
<comment type="similarity">
    <text evidence="1">Belongs to the LysR transcriptional regulatory family.</text>
</comment>
<dbReference type="OrthoDB" id="646694at2"/>
<reference evidence="6 7" key="1">
    <citation type="submission" date="2016-10" db="EMBL/GenBank/DDBJ databases">
        <authorList>
            <person name="de Groot N.N."/>
        </authorList>
    </citation>
    <scope>NUCLEOTIDE SEQUENCE [LARGE SCALE GENOMIC DNA]</scope>
    <source>
        <strain evidence="6 7">DSM 5885</strain>
    </source>
</reference>
<evidence type="ECO:0000256" key="3">
    <source>
        <dbReference type="ARBA" id="ARBA00023125"/>
    </source>
</evidence>
<evidence type="ECO:0000313" key="7">
    <source>
        <dbReference type="Proteomes" id="UP000198607"/>
    </source>
</evidence>
<evidence type="ECO:0000256" key="2">
    <source>
        <dbReference type="ARBA" id="ARBA00023015"/>
    </source>
</evidence>
<accession>A0A1G8HSG8</accession>
<name>A0A1G8HSG8_9RHOO</name>
<organism evidence="6 7">
    <name type="scientific">Propionivibrio dicarboxylicus</name>
    <dbReference type="NCBI Taxonomy" id="83767"/>
    <lineage>
        <taxon>Bacteria</taxon>
        <taxon>Pseudomonadati</taxon>
        <taxon>Pseudomonadota</taxon>
        <taxon>Betaproteobacteria</taxon>
        <taxon>Rhodocyclales</taxon>
        <taxon>Rhodocyclaceae</taxon>
        <taxon>Propionivibrio</taxon>
    </lineage>
</organism>
<keyword evidence="7" id="KW-1185">Reference proteome</keyword>
<dbReference type="InterPro" id="IPR036390">
    <property type="entry name" value="WH_DNA-bd_sf"/>
</dbReference>
<sequence length="297" mass="33782">MTLQQLKCFLVMAEVLHYTKAANQLYISQPSLSYAISELEKELGVPFFERKGNHTLMTKYGESFLPYVKQIFSTLNEAKAHLYEMLDASTGKVNLGYIYSISFDFVPRMLELFYADQGNSQITFEFFQGLHYTLIEKLKSGSVDLLLSANPDDKTIEGVPVFKQELFVVVPENHRLANNDCVSLADVRNEPLISLSKTSDIRNHLVKCFERIGAKPIIAGEVAECIGMSALVRANLGIAITPLSPTFEGGKLKVLRFHEDERETMHRDIHLLWMKDHQLEPSVKRFRDFIIDRSKSA</sequence>
<dbReference type="SUPFAM" id="SSF46785">
    <property type="entry name" value="Winged helix' DNA-binding domain"/>
    <property type="match status" value="1"/>
</dbReference>
<evidence type="ECO:0000259" key="5">
    <source>
        <dbReference type="PROSITE" id="PS50931"/>
    </source>
</evidence>
<dbReference type="Pfam" id="PF00126">
    <property type="entry name" value="HTH_1"/>
    <property type="match status" value="1"/>
</dbReference>
<dbReference type="InterPro" id="IPR050950">
    <property type="entry name" value="HTH-type_LysR_regulators"/>
</dbReference>
<keyword evidence="4" id="KW-0804">Transcription</keyword>
<dbReference type="EMBL" id="FNCY01000013">
    <property type="protein sequence ID" value="SDI09606.1"/>
    <property type="molecule type" value="Genomic_DNA"/>
</dbReference>
<dbReference type="GO" id="GO:0003700">
    <property type="term" value="F:DNA-binding transcription factor activity"/>
    <property type="evidence" value="ECO:0007669"/>
    <property type="project" value="InterPro"/>
</dbReference>
<dbReference type="GO" id="GO:0003677">
    <property type="term" value="F:DNA binding"/>
    <property type="evidence" value="ECO:0007669"/>
    <property type="project" value="UniProtKB-KW"/>
</dbReference>
<dbReference type="RefSeq" id="WP_091938565.1">
    <property type="nucleotide sequence ID" value="NZ_FNCY01000013.1"/>
</dbReference>
<dbReference type="InterPro" id="IPR000847">
    <property type="entry name" value="LysR_HTH_N"/>
</dbReference>
<dbReference type="Gene3D" id="1.10.10.10">
    <property type="entry name" value="Winged helix-like DNA-binding domain superfamily/Winged helix DNA-binding domain"/>
    <property type="match status" value="1"/>
</dbReference>
<evidence type="ECO:0000256" key="1">
    <source>
        <dbReference type="ARBA" id="ARBA00009437"/>
    </source>
</evidence>
<dbReference type="FunFam" id="1.10.10.10:FF:000001">
    <property type="entry name" value="LysR family transcriptional regulator"/>
    <property type="match status" value="1"/>
</dbReference>
<dbReference type="STRING" id="83767.SAMN05660652_02835"/>
<dbReference type="InterPro" id="IPR036388">
    <property type="entry name" value="WH-like_DNA-bd_sf"/>
</dbReference>
<protein>
    <submittedName>
        <fullName evidence="6">DNA-binding transcriptional regulator, LysR family</fullName>
    </submittedName>
</protein>
<dbReference type="GO" id="GO:0005829">
    <property type="term" value="C:cytosol"/>
    <property type="evidence" value="ECO:0007669"/>
    <property type="project" value="TreeGrafter"/>
</dbReference>
<dbReference type="PROSITE" id="PS50931">
    <property type="entry name" value="HTH_LYSR"/>
    <property type="match status" value="1"/>
</dbReference>
<dbReference type="Pfam" id="PF03466">
    <property type="entry name" value="LysR_substrate"/>
    <property type="match status" value="1"/>
</dbReference>
<dbReference type="PRINTS" id="PR00039">
    <property type="entry name" value="HTHLYSR"/>
</dbReference>
<dbReference type="SUPFAM" id="SSF53850">
    <property type="entry name" value="Periplasmic binding protein-like II"/>
    <property type="match status" value="1"/>
</dbReference>
<keyword evidence="2" id="KW-0805">Transcription regulation</keyword>
<dbReference type="Proteomes" id="UP000198607">
    <property type="component" value="Unassembled WGS sequence"/>
</dbReference>
<dbReference type="PANTHER" id="PTHR30419:SF28">
    <property type="entry name" value="HTH-TYPE TRANSCRIPTIONAL REGULATOR BSDA"/>
    <property type="match status" value="1"/>
</dbReference>
<dbReference type="Gene3D" id="3.40.190.290">
    <property type="match status" value="1"/>
</dbReference>
<keyword evidence="3 6" id="KW-0238">DNA-binding</keyword>
<feature type="domain" description="HTH lysR-type" evidence="5">
    <location>
        <begin position="1"/>
        <end position="58"/>
    </location>
</feature>
<evidence type="ECO:0000256" key="4">
    <source>
        <dbReference type="ARBA" id="ARBA00023163"/>
    </source>
</evidence>
<proteinExistence type="inferred from homology"/>
<evidence type="ECO:0000313" key="6">
    <source>
        <dbReference type="EMBL" id="SDI09606.1"/>
    </source>
</evidence>
<dbReference type="InterPro" id="IPR005119">
    <property type="entry name" value="LysR_subst-bd"/>
</dbReference>